<comment type="caution">
    <text evidence="7">The sequence shown here is derived from an EMBL/GenBank/DDBJ whole genome shotgun (WGS) entry which is preliminary data.</text>
</comment>
<sequence length="236" mass="25208">MDTANGRDVAYRADERFAYASTHKVFSAATILERDDDLDQIVRYQAGDLVANSPITEKHTDTGMPLRQVLDAALRYSDNTAANLMFRQIGGPAALGSSLRGMGDATTHVDRTETSLNEATPGDVRDTTTPRAWAADLRRCALGAALSPGDRDILLGMMRANTTGAATIRAGVPSGWQVADKTGSAEYGGRNDIAVLWPPHRAPIVLVLLSSKQAQDADYDDALLAQATAEVVRALP</sequence>
<evidence type="ECO:0000313" key="7">
    <source>
        <dbReference type="EMBL" id="MBB4684177.1"/>
    </source>
</evidence>
<dbReference type="PRINTS" id="PR00118">
    <property type="entry name" value="BLACTAMASEA"/>
</dbReference>
<dbReference type="InterPro" id="IPR012338">
    <property type="entry name" value="Beta-lactam/transpept-like"/>
</dbReference>
<dbReference type="PROSITE" id="PS00146">
    <property type="entry name" value="BETA_LACTAMASE_A"/>
    <property type="match status" value="1"/>
</dbReference>
<proteinExistence type="inferred from homology"/>
<dbReference type="PANTHER" id="PTHR35333:SF3">
    <property type="entry name" value="BETA-LACTAMASE-TYPE TRANSPEPTIDASE FOLD CONTAINING PROTEIN"/>
    <property type="match status" value="1"/>
</dbReference>
<dbReference type="SUPFAM" id="SSF56601">
    <property type="entry name" value="beta-lactamase/transpeptidase-like"/>
    <property type="match status" value="1"/>
</dbReference>
<feature type="domain" description="Beta-lactamase class A catalytic" evidence="6">
    <location>
        <begin position="2"/>
        <end position="209"/>
    </location>
</feature>
<dbReference type="PANTHER" id="PTHR35333">
    <property type="entry name" value="BETA-LACTAMASE"/>
    <property type="match status" value="1"/>
</dbReference>
<dbReference type="InterPro" id="IPR000871">
    <property type="entry name" value="Beta-lactam_class-A"/>
</dbReference>
<keyword evidence="3 5" id="KW-0378">Hydrolase</keyword>
<dbReference type="EC" id="3.5.2.6" evidence="2 5"/>
<name>A0A840IS23_9PSEU</name>
<evidence type="ECO:0000256" key="5">
    <source>
        <dbReference type="RuleBase" id="RU361140"/>
    </source>
</evidence>
<gene>
    <name evidence="7" type="ORF">BJY18_001662</name>
</gene>
<dbReference type="Proteomes" id="UP000581769">
    <property type="component" value="Unassembled WGS sequence"/>
</dbReference>
<dbReference type="InterPro" id="IPR023650">
    <property type="entry name" value="Beta-lactam_class-A_AS"/>
</dbReference>
<dbReference type="EMBL" id="JACHMG010000001">
    <property type="protein sequence ID" value="MBB4684177.1"/>
    <property type="molecule type" value="Genomic_DNA"/>
</dbReference>
<organism evidence="7 8">
    <name type="scientific">Amycolatopsis jiangsuensis</name>
    <dbReference type="NCBI Taxonomy" id="1181879"/>
    <lineage>
        <taxon>Bacteria</taxon>
        <taxon>Bacillati</taxon>
        <taxon>Actinomycetota</taxon>
        <taxon>Actinomycetes</taxon>
        <taxon>Pseudonocardiales</taxon>
        <taxon>Pseudonocardiaceae</taxon>
        <taxon>Amycolatopsis</taxon>
    </lineage>
</organism>
<comment type="similarity">
    <text evidence="1 5">Belongs to the class-A beta-lactamase family.</text>
</comment>
<evidence type="ECO:0000259" key="6">
    <source>
        <dbReference type="Pfam" id="PF13354"/>
    </source>
</evidence>
<evidence type="ECO:0000256" key="4">
    <source>
        <dbReference type="ARBA" id="ARBA00023251"/>
    </source>
</evidence>
<dbReference type="Pfam" id="PF13354">
    <property type="entry name" value="Beta-lactamase2"/>
    <property type="match status" value="1"/>
</dbReference>
<dbReference type="InterPro" id="IPR045155">
    <property type="entry name" value="Beta-lactam_cat"/>
</dbReference>
<accession>A0A840IS23</accession>
<dbReference type="GO" id="GO:0008800">
    <property type="term" value="F:beta-lactamase activity"/>
    <property type="evidence" value="ECO:0007669"/>
    <property type="project" value="UniProtKB-UniRule"/>
</dbReference>
<comment type="catalytic activity">
    <reaction evidence="5">
        <text>a beta-lactam + H2O = a substituted beta-amino acid</text>
        <dbReference type="Rhea" id="RHEA:20401"/>
        <dbReference type="ChEBI" id="CHEBI:15377"/>
        <dbReference type="ChEBI" id="CHEBI:35627"/>
        <dbReference type="ChEBI" id="CHEBI:140347"/>
        <dbReference type="EC" id="3.5.2.6"/>
    </reaction>
</comment>
<dbReference type="Gene3D" id="3.40.710.10">
    <property type="entry name" value="DD-peptidase/beta-lactamase superfamily"/>
    <property type="match status" value="1"/>
</dbReference>
<keyword evidence="8" id="KW-1185">Reference proteome</keyword>
<dbReference type="AlphaFoldDB" id="A0A840IS23"/>
<keyword evidence="4 5" id="KW-0046">Antibiotic resistance</keyword>
<evidence type="ECO:0000256" key="2">
    <source>
        <dbReference type="ARBA" id="ARBA00012865"/>
    </source>
</evidence>
<dbReference type="GO" id="GO:0030655">
    <property type="term" value="P:beta-lactam antibiotic catabolic process"/>
    <property type="evidence" value="ECO:0007669"/>
    <property type="project" value="InterPro"/>
</dbReference>
<dbReference type="GO" id="GO:0046677">
    <property type="term" value="P:response to antibiotic"/>
    <property type="evidence" value="ECO:0007669"/>
    <property type="project" value="UniProtKB-UniRule"/>
</dbReference>
<dbReference type="NCBIfam" id="NF033103">
    <property type="entry name" value="bla_class_A"/>
    <property type="match status" value="1"/>
</dbReference>
<protein>
    <recommendedName>
        <fullName evidence="2 5">Beta-lactamase</fullName>
        <ecNumber evidence="2 5">3.5.2.6</ecNumber>
    </recommendedName>
</protein>
<evidence type="ECO:0000313" key="8">
    <source>
        <dbReference type="Proteomes" id="UP000581769"/>
    </source>
</evidence>
<evidence type="ECO:0000256" key="3">
    <source>
        <dbReference type="ARBA" id="ARBA00022801"/>
    </source>
</evidence>
<evidence type="ECO:0000256" key="1">
    <source>
        <dbReference type="ARBA" id="ARBA00009009"/>
    </source>
</evidence>
<reference evidence="7 8" key="1">
    <citation type="submission" date="2020-08" db="EMBL/GenBank/DDBJ databases">
        <title>Sequencing the genomes of 1000 actinobacteria strains.</title>
        <authorList>
            <person name="Klenk H.-P."/>
        </authorList>
    </citation>
    <scope>NUCLEOTIDE SEQUENCE [LARGE SCALE GENOMIC DNA]</scope>
    <source>
        <strain evidence="7 8">DSM 45859</strain>
    </source>
</reference>